<dbReference type="Proteomes" id="UP000824469">
    <property type="component" value="Unassembled WGS sequence"/>
</dbReference>
<reference evidence="1 2" key="1">
    <citation type="journal article" date="2021" name="Nat. Plants">
        <title>The Taxus genome provides insights into paclitaxel biosynthesis.</title>
        <authorList>
            <person name="Xiong X."/>
            <person name="Gou J."/>
            <person name="Liao Q."/>
            <person name="Li Y."/>
            <person name="Zhou Q."/>
            <person name="Bi G."/>
            <person name="Li C."/>
            <person name="Du R."/>
            <person name="Wang X."/>
            <person name="Sun T."/>
            <person name="Guo L."/>
            <person name="Liang H."/>
            <person name="Lu P."/>
            <person name="Wu Y."/>
            <person name="Zhang Z."/>
            <person name="Ro D.K."/>
            <person name="Shang Y."/>
            <person name="Huang S."/>
            <person name="Yan J."/>
        </authorList>
    </citation>
    <scope>NUCLEOTIDE SEQUENCE [LARGE SCALE GENOMIC DNA]</scope>
    <source>
        <strain evidence="1">Ta-2019</strain>
    </source>
</reference>
<evidence type="ECO:0000313" key="2">
    <source>
        <dbReference type="Proteomes" id="UP000824469"/>
    </source>
</evidence>
<name>A0AA38CII2_TAXCH</name>
<keyword evidence="2" id="KW-1185">Reference proteome</keyword>
<accession>A0AA38CII2</accession>
<comment type="caution">
    <text evidence="1">The sequence shown here is derived from an EMBL/GenBank/DDBJ whole genome shotgun (WGS) entry which is preliminary data.</text>
</comment>
<gene>
    <name evidence="1" type="ORF">KI387_028486</name>
</gene>
<dbReference type="AlphaFoldDB" id="A0AA38CII2"/>
<protein>
    <submittedName>
        <fullName evidence="1">Uncharacterized protein</fullName>
    </submittedName>
</protein>
<evidence type="ECO:0000313" key="1">
    <source>
        <dbReference type="EMBL" id="KAH9296804.1"/>
    </source>
</evidence>
<proteinExistence type="predicted"/>
<dbReference type="EMBL" id="JAHRHJ020000010">
    <property type="protein sequence ID" value="KAH9296804.1"/>
    <property type="molecule type" value="Genomic_DNA"/>
</dbReference>
<sequence length="71" mass="8220">GHQFATFNSTYFFGNPGLCGFLVNNARSCKCGEKSIPHMNSAPENDDEEEEEEIPWHWYVEWMTSVAAEFW</sequence>
<organism evidence="1 2">
    <name type="scientific">Taxus chinensis</name>
    <name type="common">Chinese yew</name>
    <name type="synonym">Taxus wallichiana var. chinensis</name>
    <dbReference type="NCBI Taxonomy" id="29808"/>
    <lineage>
        <taxon>Eukaryota</taxon>
        <taxon>Viridiplantae</taxon>
        <taxon>Streptophyta</taxon>
        <taxon>Embryophyta</taxon>
        <taxon>Tracheophyta</taxon>
        <taxon>Spermatophyta</taxon>
        <taxon>Pinopsida</taxon>
        <taxon>Pinidae</taxon>
        <taxon>Conifers II</taxon>
        <taxon>Cupressales</taxon>
        <taxon>Taxaceae</taxon>
        <taxon>Taxus</taxon>
    </lineage>
</organism>
<feature type="non-terminal residue" evidence="1">
    <location>
        <position position="71"/>
    </location>
</feature>
<feature type="non-terminal residue" evidence="1">
    <location>
        <position position="1"/>
    </location>
</feature>